<evidence type="ECO:0000313" key="3">
    <source>
        <dbReference type="Proteomes" id="UP000008206"/>
    </source>
</evidence>
<sequence>MKYSWVTLLSVSLISFSPNVIAGNCPVFIGELQDRPAQVNIYPGLGVALNFIPIGTVQKIWLDDPSRIVLSFDGNLCSVSENSNCSQQEGATVVHLRQIKAIEFPNIIRSADGSTMLTVIVSGGGGRNLYQFRLIPTRKTSNIPPCTTFTILPDSYRPTPQVFQQSHFTPTP</sequence>
<keyword evidence="1" id="KW-0732">Signal</keyword>
<dbReference type="EMBL" id="CP002200">
    <property type="protein sequence ID" value="ADN18215.1"/>
    <property type="molecule type" value="Genomic_DNA"/>
</dbReference>
<dbReference type="OrthoDB" id="580884at2"/>
<proteinExistence type="predicted"/>
<name>E0UMN5_GLOV7</name>
<dbReference type="KEGG" id="cyj:Cyan7822_6431"/>
<geneLocation type="plasmid" evidence="2 3">
    <name>Cy782202</name>
</geneLocation>
<organism evidence="2 3">
    <name type="scientific">Gloeothece verrucosa (strain PCC 7822)</name>
    <name type="common">Cyanothece sp. (strain PCC 7822)</name>
    <dbReference type="NCBI Taxonomy" id="497965"/>
    <lineage>
        <taxon>Bacteria</taxon>
        <taxon>Bacillati</taxon>
        <taxon>Cyanobacteriota</taxon>
        <taxon>Cyanophyceae</taxon>
        <taxon>Oscillatoriophycideae</taxon>
        <taxon>Chroococcales</taxon>
        <taxon>Aphanothecaceae</taxon>
        <taxon>Gloeothece</taxon>
        <taxon>Gloeothece verrucosa</taxon>
    </lineage>
</organism>
<keyword evidence="3" id="KW-1185">Reference proteome</keyword>
<accession>E0UMN5</accession>
<feature type="chain" id="PRO_5003141387" evidence="1">
    <location>
        <begin position="23"/>
        <end position="172"/>
    </location>
</feature>
<dbReference type="HOGENOM" id="CLU_1552752_0_0_3"/>
<dbReference type="Proteomes" id="UP000008206">
    <property type="component" value="Plasmid Cy782202"/>
</dbReference>
<feature type="signal peptide" evidence="1">
    <location>
        <begin position="1"/>
        <end position="22"/>
    </location>
</feature>
<protein>
    <submittedName>
        <fullName evidence="2">Uncharacterized protein</fullName>
    </submittedName>
</protein>
<dbReference type="AlphaFoldDB" id="E0UMN5"/>
<evidence type="ECO:0000256" key="1">
    <source>
        <dbReference type="SAM" id="SignalP"/>
    </source>
</evidence>
<keyword evidence="2" id="KW-0614">Plasmid</keyword>
<reference evidence="3" key="1">
    <citation type="journal article" date="2011" name="MBio">
        <title>Novel metabolic attributes of the genus Cyanothece, comprising a group of unicellular nitrogen-fixing Cyanobacteria.</title>
        <authorList>
            <person name="Bandyopadhyay A."/>
            <person name="Elvitigala T."/>
            <person name="Welsh E."/>
            <person name="Stockel J."/>
            <person name="Liberton M."/>
            <person name="Min H."/>
            <person name="Sherman L.A."/>
            <person name="Pakrasi H.B."/>
        </authorList>
    </citation>
    <scope>NUCLEOTIDE SEQUENCE [LARGE SCALE GENOMIC DNA]</scope>
    <source>
        <strain evidence="3">PCC 7822</strain>
        <plasmid evidence="3">Cy782202</plasmid>
    </source>
</reference>
<evidence type="ECO:0000313" key="2">
    <source>
        <dbReference type="EMBL" id="ADN18215.1"/>
    </source>
</evidence>
<gene>
    <name evidence="2" type="ordered locus">Cyan7822_6431</name>
</gene>
<dbReference type="RefSeq" id="WP_013334961.1">
    <property type="nucleotide sequence ID" value="NC_014534.1"/>
</dbReference>